<dbReference type="PANTHER" id="PTHR35579">
    <property type="entry name" value="CRISPR SYSTEM CMS ENDORIBONUCLEASE CSM3"/>
    <property type="match status" value="1"/>
</dbReference>
<evidence type="ECO:0000259" key="2">
    <source>
        <dbReference type="Pfam" id="PF03787"/>
    </source>
</evidence>
<gene>
    <name evidence="3" type="ORF">dnl_41040</name>
</gene>
<sequence length="442" mass="50305">MEIVKAKKAVKFSIDLTLKTPLMIRSGKTGEFTDSVIEKTGDENCLHINGYVWASLIRRALSRVKGAENMTEEIGDYAKGRESEIGVSPFWCEASFVELEPGDVRPGNKLDRQWGAAAKGALFSDEIVQPGYKTTLNFNYFCENPGEIKKNILSALWVIDQGIENIGGGWSYGYGRLAVNEVKYKELELTDPKHRDILWKFEDIQWNSEKITIEKITKPEISRPWKKIKVWAKIPDCQLLCISTTLPPSDIKSYSEDNFPDSFVFRRGIIDDSGEKQEEIAVTGKALRQALFSVPIERRLRTKGETICLDSSKSKECRCKRCSWFGSVDSRGRISISDAPVTGAETKILNRIQLCEHSMQNMNLFTWEYLTKGDFYFEIMIDRIDEDESADLLKDITNICEDMKVKAPPGWYRIGGSSTCTGQVEIKDYRDEDQAETRQEDK</sequence>
<dbReference type="Proteomes" id="UP000663720">
    <property type="component" value="Chromosome"/>
</dbReference>
<proteinExistence type="predicted"/>
<dbReference type="Pfam" id="PF03787">
    <property type="entry name" value="RAMPs"/>
    <property type="match status" value="2"/>
</dbReference>
<evidence type="ECO:0000313" key="4">
    <source>
        <dbReference type="Proteomes" id="UP000663720"/>
    </source>
</evidence>
<feature type="domain" description="CRISPR type III-associated protein" evidence="2">
    <location>
        <begin position="17"/>
        <end position="177"/>
    </location>
</feature>
<dbReference type="InterPro" id="IPR005537">
    <property type="entry name" value="RAMP_III_fam"/>
</dbReference>
<name>A0A975BAT4_9BACT</name>
<dbReference type="EMBL" id="CP061799">
    <property type="protein sequence ID" value="QTA81755.1"/>
    <property type="molecule type" value="Genomic_DNA"/>
</dbReference>
<dbReference type="RefSeq" id="WP_207687757.1">
    <property type="nucleotide sequence ID" value="NZ_CP061799.1"/>
</dbReference>
<protein>
    <submittedName>
        <fullName evidence="3">CRISPR type III-associated RAMP domain-containing protein</fullName>
    </submittedName>
</protein>
<keyword evidence="4" id="KW-1185">Reference proteome</keyword>
<organism evidence="3 4">
    <name type="scientific">Desulfonema limicola</name>
    <dbReference type="NCBI Taxonomy" id="45656"/>
    <lineage>
        <taxon>Bacteria</taxon>
        <taxon>Pseudomonadati</taxon>
        <taxon>Thermodesulfobacteriota</taxon>
        <taxon>Desulfobacteria</taxon>
        <taxon>Desulfobacterales</taxon>
        <taxon>Desulfococcaceae</taxon>
        <taxon>Desulfonema</taxon>
    </lineage>
</organism>
<dbReference type="InterPro" id="IPR052216">
    <property type="entry name" value="CRISPR_Csm3_endoribonuclease"/>
</dbReference>
<dbReference type="KEGG" id="dli:dnl_41040"/>
<evidence type="ECO:0000313" key="3">
    <source>
        <dbReference type="EMBL" id="QTA81755.1"/>
    </source>
</evidence>
<reference evidence="3" key="1">
    <citation type="journal article" date="2021" name="Microb. Physiol.">
        <title>Proteogenomic Insights into the Physiology of Marine, Sulfate-Reducing, Filamentous Desulfonema limicola and Desulfonema magnum.</title>
        <authorList>
            <person name="Schnaars V."/>
            <person name="Wohlbrand L."/>
            <person name="Scheve S."/>
            <person name="Hinrichs C."/>
            <person name="Reinhardt R."/>
            <person name="Rabus R."/>
        </authorList>
    </citation>
    <scope>NUCLEOTIDE SEQUENCE</scope>
    <source>
        <strain evidence="3">5ac10</strain>
    </source>
</reference>
<keyword evidence="1" id="KW-0051">Antiviral defense</keyword>
<evidence type="ECO:0000256" key="1">
    <source>
        <dbReference type="ARBA" id="ARBA00023118"/>
    </source>
</evidence>
<dbReference type="GO" id="GO:0051607">
    <property type="term" value="P:defense response to virus"/>
    <property type="evidence" value="ECO:0007669"/>
    <property type="project" value="UniProtKB-KW"/>
</dbReference>
<accession>A0A975BAT4</accession>
<feature type="domain" description="CRISPR type III-associated protein" evidence="2">
    <location>
        <begin position="300"/>
        <end position="418"/>
    </location>
</feature>
<dbReference type="PANTHER" id="PTHR35579:SF3">
    <property type="entry name" value="CRISPR SYSTEM CMS ENDORIBONUCLEASE CSM3"/>
    <property type="match status" value="1"/>
</dbReference>
<dbReference type="AlphaFoldDB" id="A0A975BAT4"/>